<evidence type="ECO:0000313" key="2">
    <source>
        <dbReference type="EMBL" id="EME36818.1"/>
    </source>
</evidence>
<keyword evidence="3" id="KW-1185">Reference proteome</keyword>
<feature type="domain" description="N-acetyltransferase" evidence="1">
    <location>
        <begin position="24"/>
        <end position="186"/>
    </location>
</feature>
<dbReference type="PANTHER" id="PTHR43441">
    <property type="entry name" value="RIBOSOMAL-PROTEIN-SERINE ACETYLTRANSFERASE"/>
    <property type="match status" value="1"/>
</dbReference>
<dbReference type="GO" id="GO:0008999">
    <property type="term" value="F:protein-N-terminal-alanine acetyltransferase activity"/>
    <property type="evidence" value="ECO:0007669"/>
    <property type="project" value="TreeGrafter"/>
</dbReference>
<dbReference type="EMBL" id="ANHZ02000008">
    <property type="protein sequence ID" value="EME36818.1"/>
    <property type="molecule type" value="Genomic_DNA"/>
</dbReference>
<name>M2XVI3_9MICC</name>
<protein>
    <submittedName>
        <fullName evidence="2">Acetyltransferase</fullName>
    </submittedName>
</protein>
<dbReference type="AlphaFoldDB" id="M2XVI3"/>
<dbReference type="Proteomes" id="UP000009877">
    <property type="component" value="Unassembled WGS sequence"/>
</dbReference>
<dbReference type="RefSeq" id="WP_006214485.1">
    <property type="nucleotide sequence ID" value="NZ_ANHZ02000008.1"/>
</dbReference>
<dbReference type="Gene3D" id="3.40.630.30">
    <property type="match status" value="1"/>
</dbReference>
<dbReference type="GO" id="GO:0005737">
    <property type="term" value="C:cytoplasm"/>
    <property type="evidence" value="ECO:0007669"/>
    <property type="project" value="TreeGrafter"/>
</dbReference>
<evidence type="ECO:0000259" key="1">
    <source>
        <dbReference type="PROSITE" id="PS51186"/>
    </source>
</evidence>
<dbReference type="PROSITE" id="PS51186">
    <property type="entry name" value="GNAT"/>
    <property type="match status" value="1"/>
</dbReference>
<dbReference type="STRING" id="71999.KPaMU14_08105"/>
<dbReference type="InterPro" id="IPR000182">
    <property type="entry name" value="GNAT_dom"/>
</dbReference>
<evidence type="ECO:0000313" key="3">
    <source>
        <dbReference type="Proteomes" id="UP000009877"/>
    </source>
</evidence>
<dbReference type="Pfam" id="PF13302">
    <property type="entry name" value="Acetyltransf_3"/>
    <property type="match status" value="1"/>
</dbReference>
<dbReference type="GO" id="GO:1990189">
    <property type="term" value="F:protein N-terminal-serine acetyltransferase activity"/>
    <property type="evidence" value="ECO:0007669"/>
    <property type="project" value="TreeGrafter"/>
</dbReference>
<dbReference type="SUPFAM" id="SSF55729">
    <property type="entry name" value="Acyl-CoA N-acyltransferases (Nat)"/>
    <property type="match status" value="1"/>
</dbReference>
<dbReference type="InterPro" id="IPR016181">
    <property type="entry name" value="Acyl_CoA_acyltransferase"/>
</dbReference>
<organism evidence="2 3">
    <name type="scientific">Kocuria palustris PEL</name>
    <dbReference type="NCBI Taxonomy" id="1236550"/>
    <lineage>
        <taxon>Bacteria</taxon>
        <taxon>Bacillati</taxon>
        <taxon>Actinomycetota</taxon>
        <taxon>Actinomycetes</taxon>
        <taxon>Micrococcales</taxon>
        <taxon>Micrococcaceae</taxon>
        <taxon>Kocuria</taxon>
    </lineage>
</organism>
<reference evidence="2 3" key="1">
    <citation type="journal article" date="2014" name="Genome Announc.">
        <title>Draft Genome Sequence of Kocuria palustris PEL.</title>
        <authorList>
            <person name="Sharma G."/>
            <person name="Khatri I."/>
            <person name="Subramanian S."/>
        </authorList>
    </citation>
    <scope>NUCLEOTIDE SEQUENCE [LARGE SCALE GENOMIC DNA]</scope>
    <source>
        <strain evidence="2 3">PEL</strain>
    </source>
</reference>
<sequence length="202" mass="21806">MSTDDTAASTSQGLSVPRLTDGALTLRELTPADAEALTANCQDPVAVRWTTVPEPYGVESALWYIREYVPGALKARSAINWAAEDPQGRFLGTIELCRLRAGAADIGLNFGPHARGTGSAEAACRLVIEHAFGTMGLTHLHWLAFDGNWASRKLAWKLGFSTPVLVRGYMEQRGQLRDTWIATLTDADDRSPSEPWGGPAPA</sequence>
<proteinExistence type="predicted"/>
<dbReference type="PANTHER" id="PTHR43441:SF10">
    <property type="entry name" value="ACETYLTRANSFERASE"/>
    <property type="match status" value="1"/>
</dbReference>
<dbReference type="InterPro" id="IPR051908">
    <property type="entry name" value="Ribosomal_N-acetyltransferase"/>
</dbReference>
<gene>
    <name evidence="2" type="ORF">C884_02425</name>
</gene>
<comment type="caution">
    <text evidence="2">The sequence shown here is derived from an EMBL/GenBank/DDBJ whole genome shotgun (WGS) entry which is preliminary data.</text>
</comment>
<accession>M2XVI3</accession>